<dbReference type="GO" id="GO:0005634">
    <property type="term" value="C:nucleus"/>
    <property type="evidence" value="ECO:0007669"/>
    <property type="project" value="TreeGrafter"/>
</dbReference>
<evidence type="ECO:0000313" key="3">
    <source>
        <dbReference type="EMBL" id="KIL66956.1"/>
    </source>
</evidence>
<dbReference type="PANTHER" id="PTHR31859">
    <property type="entry name" value="TETRATRICOPEPTIDE REPEAT PROTEIN 39 FAMILY MEMBER"/>
    <property type="match status" value="1"/>
</dbReference>
<dbReference type="AlphaFoldDB" id="A0A0C2XC65"/>
<dbReference type="InterPro" id="IPR019412">
    <property type="entry name" value="IML2/TPR_39"/>
</dbReference>
<dbReference type="InParanoid" id="A0A0C2XC65"/>
<dbReference type="Proteomes" id="UP000054549">
    <property type="component" value="Unassembled WGS sequence"/>
</dbReference>
<gene>
    <name evidence="3" type="ORF">M378DRAFT_9659</name>
</gene>
<keyword evidence="2" id="KW-1133">Transmembrane helix</keyword>
<dbReference type="InterPro" id="IPR011990">
    <property type="entry name" value="TPR-like_helical_dom_sf"/>
</dbReference>
<keyword evidence="4" id="KW-1185">Reference proteome</keyword>
<name>A0A0C2XC65_AMAMK</name>
<dbReference type="EMBL" id="KN818233">
    <property type="protein sequence ID" value="KIL66956.1"/>
    <property type="molecule type" value="Genomic_DNA"/>
</dbReference>
<keyword evidence="2" id="KW-0472">Membrane</keyword>
<keyword evidence="1" id="KW-0175">Coiled coil</keyword>
<dbReference type="SUPFAM" id="SSF48452">
    <property type="entry name" value="TPR-like"/>
    <property type="match status" value="1"/>
</dbReference>
<dbReference type="PANTHER" id="PTHR31859:SF1">
    <property type="entry name" value="TETRATRICOPEPTIDE REPEAT PROTEIN 39C"/>
    <property type="match status" value="1"/>
</dbReference>
<feature type="coiled-coil region" evidence="1">
    <location>
        <begin position="469"/>
        <end position="503"/>
    </location>
</feature>
<feature type="transmembrane region" description="Helical" evidence="2">
    <location>
        <begin position="118"/>
        <end position="137"/>
    </location>
</feature>
<evidence type="ECO:0000313" key="4">
    <source>
        <dbReference type="Proteomes" id="UP000054549"/>
    </source>
</evidence>
<evidence type="ECO:0000256" key="1">
    <source>
        <dbReference type="SAM" id="Coils"/>
    </source>
</evidence>
<dbReference type="GO" id="GO:0005829">
    <property type="term" value="C:cytosol"/>
    <property type="evidence" value="ECO:0007669"/>
    <property type="project" value="TreeGrafter"/>
</dbReference>
<dbReference type="HOGENOM" id="CLU_023297_0_0_1"/>
<accession>A0A0C2XC65</accession>
<dbReference type="GO" id="GO:0005741">
    <property type="term" value="C:mitochondrial outer membrane"/>
    <property type="evidence" value="ECO:0007669"/>
    <property type="project" value="TreeGrafter"/>
</dbReference>
<evidence type="ECO:0000256" key="2">
    <source>
        <dbReference type="SAM" id="Phobius"/>
    </source>
</evidence>
<dbReference type="OrthoDB" id="2154985at2759"/>
<keyword evidence="2" id="KW-0812">Transmembrane</keyword>
<protein>
    <submittedName>
        <fullName evidence="3">Uncharacterized protein</fullName>
    </submittedName>
</protein>
<sequence>MIERASNVLVTADELVRKQAKESKGKQTTRFPPALEWEVLMADAAVLSALMNVFSETYAGYLKCLLALKRQVTTALLLYRTNNRPHSAHSKFTKLHKTVFPNGDASTQFEPHGPIEELIVSGTAFGFGVFNLALSILPRKIQRFISWFGFKYDQKSAIQALEIAAQGKDAHAVFAALVLMLYMSLVLQMTSWQADAESMMRQYGNLVDPISARYPSGNLWTLYRGKLMRLMREQDQAIAILREGLKPGRVHVFKQADMLLVYELAWTLVGERRYDEAAEMFMKMKELNSWSHATYHFLAAGCCISVGKLDQAQSLLDAIPGLTGKRVAGNRPPTEVFIDSKIAFYKEKQRRYGRSDARFVESIKIGLAEELGIFWNNQAHISSSSAKEHINILLRLTPYPDPCAVPRQSGYSAILDLDNSDEFAVRSLLLGICYHSIGDFNTSRRHLREAHSFHSTVKVSTWVSGISMFELATLDLKQMEAKCAKAKAKAEDWEKVLREAEHKLDTALVLSPQSVDLSSRFDSRVSMLKEEIKKKRDMLIVSVDV</sequence>
<dbReference type="Gene3D" id="1.25.40.10">
    <property type="entry name" value="Tetratricopeptide repeat domain"/>
    <property type="match status" value="1"/>
</dbReference>
<feature type="transmembrane region" description="Helical" evidence="2">
    <location>
        <begin position="172"/>
        <end position="192"/>
    </location>
</feature>
<reference evidence="3 4" key="1">
    <citation type="submission" date="2014-04" db="EMBL/GenBank/DDBJ databases">
        <title>Evolutionary Origins and Diversification of the Mycorrhizal Mutualists.</title>
        <authorList>
            <consortium name="DOE Joint Genome Institute"/>
            <consortium name="Mycorrhizal Genomics Consortium"/>
            <person name="Kohler A."/>
            <person name="Kuo A."/>
            <person name="Nagy L.G."/>
            <person name="Floudas D."/>
            <person name="Copeland A."/>
            <person name="Barry K.W."/>
            <person name="Cichocki N."/>
            <person name="Veneault-Fourrey C."/>
            <person name="LaButti K."/>
            <person name="Lindquist E.A."/>
            <person name="Lipzen A."/>
            <person name="Lundell T."/>
            <person name="Morin E."/>
            <person name="Murat C."/>
            <person name="Riley R."/>
            <person name="Ohm R."/>
            <person name="Sun H."/>
            <person name="Tunlid A."/>
            <person name="Henrissat B."/>
            <person name="Grigoriev I.V."/>
            <person name="Hibbett D.S."/>
            <person name="Martin F."/>
        </authorList>
    </citation>
    <scope>NUCLEOTIDE SEQUENCE [LARGE SCALE GENOMIC DNA]</scope>
    <source>
        <strain evidence="3 4">Koide BX008</strain>
    </source>
</reference>
<dbReference type="Pfam" id="PF10300">
    <property type="entry name" value="Iml2-TPR_39"/>
    <property type="match status" value="1"/>
</dbReference>
<proteinExistence type="predicted"/>
<organism evidence="3 4">
    <name type="scientific">Amanita muscaria (strain Koide BX008)</name>
    <dbReference type="NCBI Taxonomy" id="946122"/>
    <lineage>
        <taxon>Eukaryota</taxon>
        <taxon>Fungi</taxon>
        <taxon>Dikarya</taxon>
        <taxon>Basidiomycota</taxon>
        <taxon>Agaricomycotina</taxon>
        <taxon>Agaricomycetes</taxon>
        <taxon>Agaricomycetidae</taxon>
        <taxon>Agaricales</taxon>
        <taxon>Pluteineae</taxon>
        <taxon>Amanitaceae</taxon>
        <taxon>Amanita</taxon>
    </lineage>
</organism>